<name>A0A4D9EFX5_9SAUR</name>
<protein>
    <submittedName>
        <fullName evidence="2">Protein SLX4IP</fullName>
    </submittedName>
</protein>
<feature type="domain" description="F-box" evidence="1">
    <location>
        <begin position="91"/>
        <end position="137"/>
    </location>
</feature>
<dbReference type="OrthoDB" id="3219396at2759"/>
<dbReference type="SMART" id="SM00256">
    <property type="entry name" value="FBOX"/>
    <property type="match status" value="1"/>
</dbReference>
<accession>A0A4D9EFX5</accession>
<dbReference type="InterPro" id="IPR036047">
    <property type="entry name" value="F-box-like_dom_sf"/>
</dbReference>
<dbReference type="PROSITE" id="PS50181">
    <property type="entry name" value="FBOX"/>
    <property type="match status" value="1"/>
</dbReference>
<organism evidence="2 3">
    <name type="scientific">Platysternon megacephalum</name>
    <name type="common">big-headed turtle</name>
    <dbReference type="NCBI Taxonomy" id="55544"/>
    <lineage>
        <taxon>Eukaryota</taxon>
        <taxon>Metazoa</taxon>
        <taxon>Chordata</taxon>
        <taxon>Craniata</taxon>
        <taxon>Vertebrata</taxon>
        <taxon>Euteleostomi</taxon>
        <taxon>Archelosauria</taxon>
        <taxon>Testudinata</taxon>
        <taxon>Testudines</taxon>
        <taxon>Cryptodira</taxon>
        <taxon>Durocryptodira</taxon>
        <taxon>Testudinoidea</taxon>
        <taxon>Platysternidae</taxon>
        <taxon>Platysternon</taxon>
    </lineage>
</organism>
<dbReference type="InterPro" id="IPR001810">
    <property type="entry name" value="F-box_dom"/>
</dbReference>
<sequence length="180" mass="21858">MTSLLQDKLYEIHSQAPSPSKDFHHFTITKTEVIWRSWRISLRPNQEKIFPKEVRKPHSDFLLNEQLHKQVQNIFGNKMLEYTLNLCQGCYDFLTRMPDNLIMHILSFLNADDIRQLSKTCKKFQQLCSSEELWERIRLLQDKHTHDLKIMRFPVYKKLTYFNQKPSHQKQMQRRQTTFF</sequence>
<dbReference type="EMBL" id="QXTE01000054">
    <property type="protein sequence ID" value="TFK09327.1"/>
    <property type="molecule type" value="Genomic_DNA"/>
</dbReference>
<keyword evidence="3" id="KW-1185">Reference proteome</keyword>
<proteinExistence type="predicted"/>
<reference evidence="2 3" key="1">
    <citation type="submission" date="2019-04" db="EMBL/GenBank/DDBJ databases">
        <title>Draft genome of the big-headed turtle Platysternon megacephalum.</title>
        <authorList>
            <person name="Gong S."/>
        </authorList>
    </citation>
    <scope>NUCLEOTIDE SEQUENCE [LARGE SCALE GENOMIC DNA]</scope>
    <source>
        <strain evidence="2">DO16091913</strain>
        <tissue evidence="2">Muscle</tissue>
    </source>
</reference>
<dbReference type="CDD" id="cd22106">
    <property type="entry name" value="F-box_FBXO36"/>
    <property type="match status" value="1"/>
</dbReference>
<comment type="caution">
    <text evidence="2">The sequence shown here is derived from an EMBL/GenBank/DDBJ whole genome shotgun (WGS) entry which is preliminary data.</text>
</comment>
<reference evidence="2 3" key="2">
    <citation type="submission" date="2019-04" db="EMBL/GenBank/DDBJ databases">
        <title>The genome sequence of big-headed turtle.</title>
        <authorList>
            <person name="Gong S."/>
        </authorList>
    </citation>
    <scope>NUCLEOTIDE SEQUENCE [LARGE SCALE GENOMIC DNA]</scope>
    <source>
        <strain evidence="2">DO16091913</strain>
        <tissue evidence="2">Muscle</tissue>
    </source>
</reference>
<dbReference type="Gene3D" id="1.20.1280.50">
    <property type="match status" value="1"/>
</dbReference>
<evidence type="ECO:0000313" key="3">
    <source>
        <dbReference type="Proteomes" id="UP000297703"/>
    </source>
</evidence>
<evidence type="ECO:0000259" key="1">
    <source>
        <dbReference type="PROSITE" id="PS50181"/>
    </source>
</evidence>
<dbReference type="Proteomes" id="UP000297703">
    <property type="component" value="Unassembled WGS sequence"/>
</dbReference>
<evidence type="ECO:0000313" key="2">
    <source>
        <dbReference type="EMBL" id="TFK09327.1"/>
    </source>
</evidence>
<dbReference type="SUPFAM" id="SSF81383">
    <property type="entry name" value="F-box domain"/>
    <property type="match status" value="1"/>
</dbReference>
<dbReference type="AlphaFoldDB" id="A0A4D9EFX5"/>
<gene>
    <name evidence="2" type="ORF">DR999_PMT07612</name>
</gene>
<dbReference type="STRING" id="55544.A0A4D9EFX5"/>
<dbReference type="Pfam" id="PF12937">
    <property type="entry name" value="F-box-like"/>
    <property type="match status" value="1"/>
</dbReference>